<dbReference type="InterPro" id="IPR010982">
    <property type="entry name" value="Lambda_DNA-bd_dom_sf"/>
</dbReference>
<gene>
    <name evidence="1" type="ordered locus">Slit_0194</name>
</gene>
<reference evidence="1 2" key="1">
    <citation type="submission" date="2010-03" db="EMBL/GenBank/DDBJ databases">
        <title>Complete sequence of Sideroxydans lithotrophicus ES-1.</title>
        <authorList>
            <consortium name="US DOE Joint Genome Institute"/>
            <person name="Lucas S."/>
            <person name="Copeland A."/>
            <person name="Lapidus A."/>
            <person name="Cheng J.-F."/>
            <person name="Bruce D."/>
            <person name="Goodwin L."/>
            <person name="Pitluck S."/>
            <person name="Munk A.C."/>
            <person name="Detter J.C."/>
            <person name="Han C."/>
            <person name="Tapia R."/>
            <person name="Larimer F."/>
            <person name="Land M."/>
            <person name="Hauser L."/>
            <person name="Kyrpides N."/>
            <person name="Ivanova N."/>
            <person name="Emerson D."/>
            <person name="Woyke T."/>
        </authorList>
    </citation>
    <scope>NUCLEOTIDE SEQUENCE [LARGE SCALE GENOMIC DNA]</scope>
    <source>
        <strain evidence="1 2">ES-1</strain>
    </source>
</reference>
<sequence length="105" mass="11363">MTQTVDWLTILRAKVAASSNQAVADELAVSRTTISLVLADKYPAKTDKIAAKVMDMYARVTCPHTGTEITHAECRTTSTASTPTSSPQAMRQWRACQSCPFKGGK</sequence>
<dbReference type="Gene3D" id="1.10.260.40">
    <property type="entry name" value="lambda repressor-like DNA-binding domains"/>
    <property type="match status" value="1"/>
</dbReference>
<dbReference type="RefSeq" id="WP_013028335.1">
    <property type="nucleotide sequence ID" value="NC_013959.1"/>
</dbReference>
<dbReference type="KEGG" id="slt:Slit_0194"/>
<evidence type="ECO:0000313" key="2">
    <source>
        <dbReference type="Proteomes" id="UP000001625"/>
    </source>
</evidence>
<dbReference type="Proteomes" id="UP000001625">
    <property type="component" value="Chromosome"/>
</dbReference>
<keyword evidence="2" id="KW-1185">Reference proteome</keyword>
<dbReference type="eggNOG" id="ENOG50334F4">
    <property type="taxonomic scope" value="Bacteria"/>
</dbReference>
<proteinExistence type="predicted"/>
<dbReference type="EMBL" id="CP001965">
    <property type="protein sequence ID" value="ADE10436.1"/>
    <property type="molecule type" value="Genomic_DNA"/>
</dbReference>
<name>D5CUA1_SIDLE</name>
<protein>
    <submittedName>
        <fullName evidence="1">Regulatory protein, LacI</fullName>
    </submittedName>
</protein>
<dbReference type="AlphaFoldDB" id="D5CUA1"/>
<evidence type="ECO:0000313" key="1">
    <source>
        <dbReference type="EMBL" id="ADE10436.1"/>
    </source>
</evidence>
<dbReference type="HOGENOM" id="CLU_147807_1_0_4"/>
<organism evidence="1 2">
    <name type="scientific">Sideroxydans lithotrophicus (strain ES-1)</name>
    <dbReference type="NCBI Taxonomy" id="580332"/>
    <lineage>
        <taxon>Bacteria</taxon>
        <taxon>Pseudomonadati</taxon>
        <taxon>Pseudomonadota</taxon>
        <taxon>Betaproteobacteria</taxon>
        <taxon>Nitrosomonadales</taxon>
        <taxon>Gallionellaceae</taxon>
        <taxon>Sideroxydans</taxon>
    </lineage>
</organism>
<accession>D5CUA1</accession>
<dbReference type="STRING" id="580332.Slit_0194"/>
<dbReference type="GO" id="GO:0003677">
    <property type="term" value="F:DNA binding"/>
    <property type="evidence" value="ECO:0007669"/>
    <property type="project" value="InterPro"/>
</dbReference>